<dbReference type="NCBIfam" id="TIGR01727">
    <property type="entry name" value="oligo_HPY"/>
    <property type="match status" value="1"/>
</dbReference>
<protein>
    <submittedName>
        <fullName evidence="9">Dipeptide ABC transporter ATP-binding protein DppD</fullName>
    </submittedName>
</protein>
<evidence type="ECO:0000259" key="8">
    <source>
        <dbReference type="PROSITE" id="PS50893"/>
    </source>
</evidence>
<proteinExistence type="inferred from homology"/>
<evidence type="ECO:0000256" key="6">
    <source>
        <dbReference type="ARBA" id="ARBA00022840"/>
    </source>
</evidence>
<dbReference type="RefSeq" id="WP_111345031.1">
    <property type="nucleotide sequence ID" value="NZ_JAIWKD010000002.1"/>
</dbReference>
<accession>A0A8B2NVR5</accession>
<dbReference type="Gene3D" id="3.40.50.300">
    <property type="entry name" value="P-loop containing nucleotide triphosphate hydrolases"/>
    <property type="match status" value="1"/>
</dbReference>
<dbReference type="Pfam" id="PF00005">
    <property type="entry name" value="ABC_tran"/>
    <property type="match status" value="1"/>
</dbReference>
<dbReference type="GO" id="GO:0015833">
    <property type="term" value="P:peptide transport"/>
    <property type="evidence" value="ECO:0007669"/>
    <property type="project" value="InterPro"/>
</dbReference>
<dbReference type="Pfam" id="PF08352">
    <property type="entry name" value="oligo_HPY"/>
    <property type="match status" value="1"/>
</dbReference>
<dbReference type="InterPro" id="IPR050388">
    <property type="entry name" value="ABC_Ni/Peptide_Import"/>
</dbReference>
<comment type="caution">
    <text evidence="9">The sequence shown here is derived from an EMBL/GenBank/DDBJ whole genome shotgun (WGS) entry which is preliminary data.</text>
</comment>
<evidence type="ECO:0000256" key="3">
    <source>
        <dbReference type="ARBA" id="ARBA00022448"/>
    </source>
</evidence>
<comment type="similarity">
    <text evidence="2">Belongs to the ABC transporter superfamily.</text>
</comment>
<dbReference type="GO" id="GO:0005524">
    <property type="term" value="F:ATP binding"/>
    <property type="evidence" value="ECO:0007669"/>
    <property type="project" value="UniProtKB-KW"/>
</dbReference>
<name>A0A8B2NVR5_9HYPH</name>
<dbReference type="InterPro" id="IPR003593">
    <property type="entry name" value="AAA+_ATPase"/>
</dbReference>
<keyword evidence="7" id="KW-0472">Membrane</keyword>
<dbReference type="PANTHER" id="PTHR43297:SF2">
    <property type="entry name" value="DIPEPTIDE TRANSPORT ATP-BINDING PROTEIN DPPD"/>
    <property type="match status" value="1"/>
</dbReference>
<evidence type="ECO:0000256" key="1">
    <source>
        <dbReference type="ARBA" id="ARBA00004417"/>
    </source>
</evidence>
<keyword evidence="5" id="KW-0547">Nucleotide-binding</keyword>
<dbReference type="InterPro" id="IPR017871">
    <property type="entry name" value="ABC_transporter-like_CS"/>
</dbReference>
<evidence type="ECO:0000256" key="4">
    <source>
        <dbReference type="ARBA" id="ARBA00022475"/>
    </source>
</evidence>
<dbReference type="InterPro" id="IPR013563">
    <property type="entry name" value="Oligopep_ABC_C"/>
</dbReference>
<dbReference type="InterPro" id="IPR027417">
    <property type="entry name" value="P-loop_NTPase"/>
</dbReference>
<dbReference type="GO" id="GO:0055085">
    <property type="term" value="P:transmembrane transport"/>
    <property type="evidence" value="ECO:0007669"/>
    <property type="project" value="UniProtKB-ARBA"/>
</dbReference>
<dbReference type="InterPro" id="IPR003439">
    <property type="entry name" value="ABC_transporter-like_ATP-bd"/>
</dbReference>
<sequence length="338" mass="36090">MSEPLLSVENLTVHFGEGERTVRAVEDVSLTLRRGEVLAVVGESGSGKSVLSRSILRLVREPPGRTVGGRIVFEGRDVTAMSPAELRALRGDQISMIFQEPMASLNPVFTIGFQIAEALRFHRGLSRRAAKAAAIELLREVGMPDAERRFDAYPNQISGGMCQRAMIAQAIACRPKLLIADEPTTALDVTIQAQVLTLLRRLRDETGMAVILVTHNLGVVAEMADRVAVMYAGRIAEVADADTFFRRPLHPYSQGLMASVPRIAARADTLSAVPGSIPRGGAAVRGCTFAPRCAHAMPRCAETPPLMEAGGTRVACWLHADAPPAGGGPATSPLEATP</sequence>
<gene>
    <name evidence="9" type="primary">dppD</name>
    <name evidence="9" type="ORF">DLJ53_10635</name>
</gene>
<keyword evidence="6 9" id="KW-0067">ATP-binding</keyword>
<dbReference type="CDD" id="cd03257">
    <property type="entry name" value="ABC_NikE_OppD_transporters"/>
    <property type="match status" value="1"/>
</dbReference>
<dbReference type="OrthoDB" id="7374568at2"/>
<dbReference type="SUPFAM" id="SSF52540">
    <property type="entry name" value="P-loop containing nucleoside triphosphate hydrolases"/>
    <property type="match status" value="1"/>
</dbReference>
<keyword evidence="4" id="KW-1003">Cell membrane</keyword>
<evidence type="ECO:0000313" key="9">
    <source>
        <dbReference type="EMBL" id="RAI01853.1"/>
    </source>
</evidence>
<dbReference type="EMBL" id="QHHQ01000002">
    <property type="protein sequence ID" value="RAI01853.1"/>
    <property type="molecule type" value="Genomic_DNA"/>
</dbReference>
<dbReference type="PANTHER" id="PTHR43297">
    <property type="entry name" value="OLIGOPEPTIDE TRANSPORT ATP-BINDING PROTEIN APPD"/>
    <property type="match status" value="1"/>
</dbReference>
<dbReference type="AlphaFoldDB" id="A0A8B2NVR5"/>
<evidence type="ECO:0000313" key="10">
    <source>
        <dbReference type="Proteomes" id="UP000249590"/>
    </source>
</evidence>
<dbReference type="SMART" id="SM00382">
    <property type="entry name" value="AAA"/>
    <property type="match status" value="1"/>
</dbReference>
<evidence type="ECO:0000256" key="5">
    <source>
        <dbReference type="ARBA" id="ARBA00022741"/>
    </source>
</evidence>
<organism evidence="9 10">
    <name type="scientific">Acuticoccus sediminis</name>
    <dbReference type="NCBI Taxonomy" id="2184697"/>
    <lineage>
        <taxon>Bacteria</taxon>
        <taxon>Pseudomonadati</taxon>
        <taxon>Pseudomonadota</taxon>
        <taxon>Alphaproteobacteria</taxon>
        <taxon>Hyphomicrobiales</taxon>
        <taxon>Amorphaceae</taxon>
        <taxon>Acuticoccus</taxon>
    </lineage>
</organism>
<feature type="domain" description="ABC transporter" evidence="8">
    <location>
        <begin position="6"/>
        <end position="257"/>
    </location>
</feature>
<keyword evidence="3" id="KW-0813">Transport</keyword>
<dbReference type="GO" id="GO:0016887">
    <property type="term" value="F:ATP hydrolysis activity"/>
    <property type="evidence" value="ECO:0007669"/>
    <property type="project" value="InterPro"/>
</dbReference>
<dbReference type="FunFam" id="3.40.50.300:FF:000016">
    <property type="entry name" value="Oligopeptide ABC transporter ATP-binding component"/>
    <property type="match status" value="1"/>
</dbReference>
<dbReference type="GO" id="GO:0005886">
    <property type="term" value="C:plasma membrane"/>
    <property type="evidence" value="ECO:0007669"/>
    <property type="project" value="UniProtKB-SubCell"/>
</dbReference>
<dbReference type="PROSITE" id="PS00211">
    <property type="entry name" value="ABC_TRANSPORTER_1"/>
    <property type="match status" value="1"/>
</dbReference>
<comment type="subcellular location">
    <subcellularLocation>
        <location evidence="1">Cell inner membrane</location>
        <topology evidence="1">Peripheral membrane protein</topology>
    </subcellularLocation>
</comment>
<dbReference type="Proteomes" id="UP000249590">
    <property type="component" value="Unassembled WGS sequence"/>
</dbReference>
<evidence type="ECO:0000256" key="2">
    <source>
        <dbReference type="ARBA" id="ARBA00005417"/>
    </source>
</evidence>
<evidence type="ECO:0000256" key="7">
    <source>
        <dbReference type="ARBA" id="ARBA00023136"/>
    </source>
</evidence>
<dbReference type="PROSITE" id="PS50893">
    <property type="entry name" value="ABC_TRANSPORTER_2"/>
    <property type="match status" value="1"/>
</dbReference>
<keyword evidence="10" id="KW-1185">Reference proteome</keyword>
<reference evidence="9 10" key="1">
    <citation type="submission" date="2018-05" db="EMBL/GenBank/DDBJ databases">
        <title>Acuticoccus sediminis sp. nov., isolated from deep-sea sediment of Indian Ocean.</title>
        <authorList>
            <person name="Liu X."/>
            <person name="Lai Q."/>
            <person name="Du Y."/>
            <person name="Sun F."/>
            <person name="Zhang X."/>
            <person name="Wang S."/>
            <person name="Shao Z."/>
        </authorList>
    </citation>
    <scope>NUCLEOTIDE SEQUENCE [LARGE SCALE GENOMIC DNA]</scope>
    <source>
        <strain evidence="9 10">PTG4-2</strain>
    </source>
</reference>